<dbReference type="Proteomes" id="UP001165074">
    <property type="component" value="Unassembled WGS sequence"/>
</dbReference>
<evidence type="ECO:0000256" key="1">
    <source>
        <dbReference type="SAM" id="MobiDB-lite"/>
    </source>
</evidence>
<evidence type="ECO:0000313" key="2">
    <source>
        <dbReference type="EMBL" id="GLY85938.1"/>
    </source>
</evidence>
<dbReference type="EMBL" id="BSTK01000005">
    <property type="protein sequence ID" value="GLY85938.1"/>
    <property type="molecule type" value="Genomic_DNA"/>
</dbReference>
<sequence>MQVFEGRGDRIGRRFSGLTVLVPPFPPFHPKDRINAGSGETSVISARIAKNRPFPKPWDDSDPPSTGVDEDDPSFIQVDTPPRQRFY</sequence>
<organism evidence="2 3">
    <name type="scientific">Actinoallomurus iriomotensis</name>
    <dbReference type="NCBI Taxonomy" id="478107"/>
    <lineage>
        <taxon>Bacteria</taxon>
        <taxon>Bacillati</taxon>
        <taxon>Actinomycetota</taxon>
        <taxon>Actinomycetes</taxon>
        <taxon>Streptosporangiales</taxon>
        <taxon>Thermomonosporaceae</taxon>
        <taxon>Actinoallomurus</taxon>
    </lineage>
</organism>
<proteinExistence type="predicted"/>
<reference evidence="2" key="1">
    <citation type="submission" date="2023-03" db="EMBL/GenBank/DDBJ databases">
        <title>Actinoallomurus iriomotensis NBRC 103684.</title>
        <authorList>
            <person name="Ichikawa N."/>
            <person name="Sato H."/>
            <person name="Tonouchi N."/>
        </authorList>
    </citation>
    <scope>NUCLEOTIDE SEQUENCE</scope>
    <source>
        <strain evidence="2">NBRC 103684</strain>
    </source>
</reference>
<keyword evidence="3" id="KW-1185">Reference proteome</keyword>
<feature type="region of interest" description="Disordered" evidence="1">
    <location>
        <begin position="31"/>
        <end position="87"/>
    </location>
</feature>
<dbReference type="AlphaFoldDB" id="A0A9W6S2B7"/>
<evidence type="ECO:0000313" key="3">
    <source>
        <dbReference type="Proteomes" id="UP001165074"/>
    </source>
</evidence>
<accession>A0A9W6S2B7</accession>
<protein>
    <submittedName>
        <fullName evidence="2">Uncharacterized protein</fullName>
    </submittedName>
</protein>
<comment type="caution">
    <text evidence="2">The sequence shown here is derived from an EMBL/GenBank/DDBJ whole genome shotgun (WGS) entry which is preliminary data.</text>
</comment>
<name>A0A9W6S2B7_9ACTN</name>
<gene>
    <name evidence="2" type="ORF">Airi02_038670</name>
</gene>